<evidence type="ECO:0000313" key="3">
    <source>
        <dbReference type="Proteomes" id="UP000243217"/>
    </source>
</evidence>
<evidence type="ECO:0000256" key="1">
    <source>
        <dbReference type="SAM" id="Phobius"/>
    </source>
</evidence>
<reference evidence="2 3" key="1">
    <citation type="journal article" date="2014" name="Genome Biol. Evol.">
        <title>The secreted proteins of Achlya hypogyna and Thraustotheca clavata identify the ancestral oomycete secretome and reveal gene acquisitions by horizontal gene transfer.</title>
        <authorList>
            <person name="Misner I."/>
            <person name="Blouin N."/>
            <person name="Leonard G."/>
            <person name="Richards T.A."/>
            <person name="Lane C.E."/>
        </authorList>
    </citation>
    <scope>NUCLEOTIDE SEQUENCE [LARGE SCALE GENOMIC DNA]</scope>
    <source>
        <strain evidence="2 3">ATCC 34112</strain>
    </source>
</reference>
<keyword evidence="3" id="KW-1185">Reference proteome</keyword>
<feature type="transmembrane region" description="Helical" evidence="1">
    <location>
        <begin position="89"/>
        <end position="107"/>
    </location>
</feature>
<dbReference type="OrthoDB" id="72051at2759"/>
<feature type="transmembrane region" description="Helical" evidence="1">
    <location>
        <begin position="66"/>
        <end position="83"/>
    </location>
</feature>
<keyword evidence="1" id="KW-0472">Membrane</keyword>
<keyword evidence="1" id="KW-1133">Transmembrane helix</keyword>
<feature type="transmembrane region" description="Helical" evidence="1">
    <location>
        <begin position="33"/>
        <end position="54"/>
    </location>
</feature>
<evidence type="ECO:0000313" key="2">
    <source>
        <dbReference type="EMBL" id="OQS02304.1"/>
    </source>
</evidence>
<comment type="caution">
    <text evidence="2">The sequence shown here is derived from an EMBL/GenBank/DDBJ whole genome shotgun (WGS) entry which is preliminary data.</text>
</comment>
<accession>A0A1V9ZWC1</accession>
<proteinExistence type="predicted"/>
<sequence length="125" mass="14425">MIYDVTEMVYAIYKDIGKVSWRDTIIEGLMSRVLYWTIAGYLLAAFPIAVWNLNKEIATKRRQWKMAAMLSMILSITILSAIVEDYTEKIFFIVGAIVGAFCTQMHFEIAEMISEHFEAAKEKKE</sequence>
<name>A0A1V9ZWC1_9STRA</name>
<organism evidence="2 3">
    <name type="scientific">Thraustotheca clavata</name>
    <dbReference type="NCBI Taxonomy" id="74557"/>
    <lineage>
        <taxon>Eukaryota</taxon>
        <taxon>Sar</taxon>
        <taxon>Stramenopiles</taxon>
        <taxon>Oomycota</taxon>
        <taxon>Saprolegniomycetes</taxon>
        <taxon>Saprolegniales</taxon>
        <taxon>Achlyaceae</taxon>
        <taxon>Thraustotheca</taxon>
    </lineage>
</organism>
<dbReference type="Proteomes" id="UP000243217">
    <property type="component" value="Unassembled WGS sequence"/>
</dbReference>
<dbReference type="AlphaFoldDB" id="A0A1V9ZWC1"/>
<dbReference type="EMBL" id="JNBS01001157">
    <property type="protein sequence ID" value="OQS02304.1"/>
    <property type="molecule type" value="Genomic_DNA"/>
</dbReference>
<protein>
    <submittedName>
        <fullName evidence="2">Uncharacterized protein</fullName>
    </submittedName>
</protein>
<keyword evidence="1" id="KW-0812">Transmembrane</keyword>
<gene>
    <name evidence="2" type="ORF">THRCLA_21449</name>
</gene>